<keyword evidence="2" id="KW-1185">Reference proteome</keyword>
<accession>A0A7R9MEQ6</accession>
<reference evidence="1" key="1">
    <citation type="submission" date="2020-11" db="EMBL/GenBank/DDBJ databases">
        <authorList>
            <person name="Tran Van P."/>
        </authorList>
    </citation>
    <scope>NUCLEOTIDE SEQUENCE</scope>
</reference>
<sequence>YRYLCPDFADLLPQVFDTPFETNHVLWDQSPEESIAVAAEVNSYYISPYVNSKLKGVISPFSDVTAQEVYQIREPYR</sequence>
<name>A0A7R9MEQ6_9ACAR</name>
<dbReference type="EMBL" id="CAJPVJ010015829">
    <property type="protein sequence ID" value="CAG2175970.1"/>
    <property type="molecule type" value="Genomic_DNA"/>
</dbReference>
<dbReference type="EMBL" id="OC930654">
    <property type="protein sequence ID" value="CAD7658784.1"/>
    <property type="molecule type" value="Genomic_DNA"/>
</dbReference>
<evidence type="ECO:0000313" key="2">
    <source>
        <dbReference type="Proteomes" id="UP000728032"/>
    </source>
</evidence>
<gene>
    <name evidence="1" type="ORF">ONB1V03_LOCUS15404</name>
</gene>
<feature type="non-terminal residue" evidence="1">
    <location>
        <position position="1"/>
    </location>
</feature>
<proteinExistence type="predicted"/>
<organism evidence="1">
    <name type="scientific">Oppiella nova</name>
    <dbReference type="NCBI Taxonomy" id="334625"/>
    <lineage>
        <taxon>Eukaryota</taxon>
        <taxon>Metazoa</taxon>
        <taxon>Ecdysozoa</taxon>
        <taxon>Arthropoda</taxon>
        <taxon>Chelicerata</taxon>
        <taxon>Arachnida</taxon>
        <taxon>Acari</taxon>
        <taxon>Acariformes</taxon>
        <taxon>Sarcoptiformes</taxon>
        <taxon>Oribatida</taxon>
        <taxon>Brachypylina</taxon>
        <taxon>Oppioidea</taxon>
        <taxon>Oppiidae</taxon>
        <taxon>Oppiella</taxon>
    </lineage>
</organism>
<protein>
    <submittedName>
        <fullName evidence="1">Uncharacterized protein</fullName>
    </submittedName>
</protein>
<dbReference type="Proteomes" id="UP000728032">
    <property type="component" value="Unassembled WGS sequence"/>
</dbReference>
<dbReference type="AlphaFoldDB" id="A0A7R9MEQ6"/>
<evidence type="ECO:0000313" key="1">
    <source>
        <dbReference type="EMBL" id="CAD7658784.1"/>
    </source>
</evidence>